<dbReference type="PANTHER" id="PTHR37421:SF1">
    <property type="entry name" value="UPF0260 PROTEIN YCGN"/>
    <property type="match status" value="1"/>
</dbReference>
<sequence>MGEFWQEKTLDQMTEQEWESLCDGCARCCLLKLEDEDTSELYFTNVSCHLLNIAECTCSDYQNRFFKVPECLNIRLMKKTEYQWLPETCAYRLLFE</sequence>
<dbReference type="PANTHER" id="PTHR37421">
    <property type="entry name" value="UPF0260 PROTEIN YCGN"/>
    <property type="match status" value="1"/>
</dbReference>
<gene>
    <name evidence="1" type="ORF">MNBD_GAMMA08-1417</name>
</gene>
<reference evidence="1" key="1">
    <citation type="submission" date="2018-06" db="EMBL/GenBank/DDBJ databases">
        <authorList>
            <person name="Zhirakovskaya E."/>
        </authorList>
    </citation>
    <scope>NUCLEOTIDE SEQUENCE</scope>
</reference>
<dbReference type="AlphaFoldDB" id="A0A3B0XA41"/>
<protein>
    <submittedName>
        <fullName evidence="1">UPF0260 protein YcgN</fullName>
    </submittedName>
</protein>
<proteinExistence type="predicted"/>
<organism evidence="1">
    <name type="scientific">hydrothermal vent metagenome</name>
    <dbReference type="NCBI Taxonomy" id="652676"/>
    <lineage>
        <taxon>unclassified sequences</taxon>
        <taxon>metagenomes</taxon>
        <taxon>ecological metagenomes</taxon>
    </lineage>
</organism>
<dbReference type="InterPro" id="IPR008228">
    <property type="entry name" value="UCP006173"/>
</dbReference>
<feature type="non-terminal residue" evidence="1">
    <location>
        <position position="96"/>
    </location>
</feature>
<dbReference type="InterPro" id="IPR005358">
    <property type="entry name" value="Puta_zinc/iron-chelating_dom"/>
</dbReference>
<name>A0A3B0XA41_9ZZZZ</name>
<evidence type="ECO:0000313" key="1">
    <source>
        <dbReference type="EMBL" id="VAW61253.1"/>
    </source>
</evidence>
<accession>A0A3B0XA41</accession>
<dbReference type="Pfam" id="PF03692">
    <property type="entry name" value="CxxCxxCC"/>
    <property type="match status" value="1"/>
</dbReference>
<dbReference type="EMBL" id="UOFH01000178">
    <property type="protein sequence ID" value="VAW61253.1"/>
    <property type="molecule type" value="Genomic_DNA"/>
</dbReference>